<evidence type="ECO:0000259" key="5">
    <source>
        <dbReference type="SMART" id="SM00738"/>
    </source>
</evidence>
<evidence type="ECO:0000256" key="3">
    <source>
        <dbReference type="ARBA" id="ARBA00023163"/>
    </source>
</evidence>
<evidence type="ECO:0000256" key="4">
    <source>
        <dbReference type="RuleBase" id="RU000538"/>
    </source>
</evidence>
<comment type="function">
    <text evidence="4">Participates in transcription elongation, termination and antitermination.</text>
</comment>
<organism evidence="7 8">
    <name type="scientific">Thioclava nitratireducens</name>
    <dbReference type="NCBI Taxonomy" id="1915078"/>
    <lineage>
        <taxon>Bacteria</taxon>
        <taxon>Pseudomonadati</taxon>
        <taxon>Pseudomonadota</taxon>
        <taxon>Alphaproteobacteria</taxon>
        <taxon>Rhodobacterales</taxon>
        <taxon>Paracoccaceae</taxon>
        <taxon>Thioclava</taxon>
    </lineage>
</organism>
<sequence>MTDQSPARAWHVAQFKPNSAAIARRNLARQKFEVFLPMIETTRRQSGKFVTRSTPLFPGYLFLRETPGSAHLGAVNGTQGITRLVALAGRPTPVPDAMIKALRARCDTQDQVQPLPDYAPGDAVTLTTGPFADFVATVERVDAERRVWLLLDFMGRETRIKATPDALI</sequence>
<name>A0ABM6IHD8_9RHOB</name>
<evidence type="ECO:0000259" key="6">
    <source>
        <dbReference type="SMART" id="SM00739"/>
    </source>
</evidence>
<feature type="domain" description="NusG-like N-terminal" evidence="5">
    <location>
        <begin position="7"/>
        <end position="106"/>
    </location>
</feature>
<dbReference type="InterPro" id="IPR006645">
    <property type="entry name" value="NGN-like_dom"/>
</dbReference>
<dbReference type="CDD" id="cd06091">
    <property type="entry name" value="KOW_NusG"/>
    <property type="match status" value="1"/>
</dbReference>
<dbReference type="SUPFAM" id="SSF50104">
    <property type="entry name" value="Translation proteins SH3-like domain"/>
    <property type="match status" value="1"/>
</dbReference>
<dbReference type="PRINTS" id="PR00338">
    <property type="entry name" value="NUSGTNSCPFCT"/>
</dbReference>
<proteinExistence type="inferred from homology"/>
<dbReference type="Proteomes" id="UP000185622">
    <property type="component" value="Chromosome"/>
</dbReference>
<reference evidence="7 8" key="1">
    <citation type="submission" date="2017-01" db="EMBL/GenBank/DDBJ databases">
        <title>The complete genome sequence of a sulfur-oxidizing marine bacterium Thioclava sp. 25B10_4T.</title>
        <authorList>
            <person name="Liu Y."/>
            <person name="Lai Q."/>
            <person name="Shao Z."/>
        </authorList>
    </citation>
    <scope>NUCLEOTIDE SEQUENCE [LARGE SCALE GENOMIC DNA]</scope>
    <source>
        <strain evidence="7 8">25B10_4</strain>
    </source>
</reference>
<dbReference type="EMBL" id="CP019437">
    <property type="protein sequence ID" value="AQS48149.1"/>
    <property type="molecule type" value="Genomic_DNA"/>
</dbReference>
<keyword evidence="3 4" id="KW-0804">Transcription</keyword>
<comment type="similarity">
    <text evidence="4">Belongs to the NusG family.</text>
</comment>
<dbReference type="InterPro" id="IPR005824">
    <property type="entry name" value="KOW"/>
</dbReference>
<dbReference type="CDD" id="cd09892">
    <property type="entry name" value="NGN_SP_RfaH"/>
    <property type="match status" value="1"/>
</dbReference>
<dbReference type="PANTHER" id="PTHR30265">
    <property type="entry name" value="RHO-INTERACTING TRANSCRIPTION TERMINATION FACTOR NUSG"/>
    <property type="match status" value="1"/>
</dbReference>
<keyword evidence="4" id="KW-0806">Transcription termination</keyword>
<dbReference type="SMART" id="SM00738">
    <property type="entry name" value="NGN"/>
    <property type="match status" value="1"/>
</dbReference>
<dbReference type="InterPro" id="IPR008991">
    <property type="entry name" value="Translation_prot_SH3-like_sf"/>
</dbReference>
<dbReference type="SUPFAM" id="SSF82679">
    <property type="entry name" value="N-utilization substance G protein NusG, N-terminal domain"/>
    <property type="match status" value="1"/>
</dbReference>
<dbReference type="InterPro" id="IPR043425">
    <property type="entry name" value="NusG-like"/>
</dbReference>
<dbReference type="Pfam" id="PF02357">
    <property type="entry name" value="NusG"/>
    <property type="match status" value="1"/>
</dbReference>
<dbReference type="Gene3D" id="3.30.70.940">
    <property type="entry name" value="NusG, N-terminal domain"/>
    <property type="match status" value="1"/>
</dbReference>
<dbReference type="SMART" id="SM00739">
    <property type="entry name" value="KOW"/>
    <property type="match status" value="1"/>
</dbReference>
<protein>
    <recommendedName>
        <fullName evidence="4">Transcription termination/antitermination protein NusG</fullName>
    </recommendedName>
</protein>
<keyword evidence="2 4" id="KW-0805">Transcription regulation</keyword>
<keyword evidence="1 4" id="KW-0889">Transcription antitermination</keyword>
<evidence type="ECO:0000256" key="1">
    <source>
        <dbReference type="ARBA" id="ARBA00022814"/>
    </source>
</evidence>
<dbReference type="InterPro" id="IPR036735">
    <property type="entry name" value="NGN_dom_sf"/>
</dbReference>
<keyword evidence="8" id="KW-1185">Reference proteome</keyword>
<gene>
    <name evidence="7" type="ORF">BMG03_10310</name>
</gene>
<evidence type="ECO:0000313" key="7">
    <source>
        <dbReference type="EMBL" id="AQS48149.1"/>
    </source>
</evidence>
<dbReference type="InterPro" id="IPR001062">
    <property type="entry name" value="Transcrpt_antiterm_NusG"/>
</dbReference>
<evidence type="ECO:0000313" key="8">
    <source>
        <dbReference type="Proteomes" id="UP000185622"/>
    </source>
</evidence>
<dbReference type="PANTHER" id="PTHR30265:SF7">
    <property type="entry name" value="TRANSCRIPTION ANTITERMINATION PROTEIN RFAH"/>
    <property type="match status" value="1"/>
</dbReference>
<dbReference type="RefSeq" id="WP_075776506.1">
    <property type="nucleotide sequence ID" value="NZ_CP019437.1"/>
</dbReference>
<feature type="domain" description="KOW" evidence="6">
    <location>
        <begin position="117"/>
        <end position="144"/>
    </location>
</feature>
<dbReference type="Pfam" id="PF00467">
    <property type="entry name" value="KOW"/>
    <property type="match status" value="1"/>
</dbReference>
<accession>A0ABM6IHD8</accession>
<evidence type="ECO:0000256" key="2">
    <source>
        <dbReference type="ARBA" id="ARBA00023015"/>
    </source>
</evidence>